<gene>
    <name evidence="1" type="ORF">FKW44_024836</name>
</gene>
<dbReference type="AlphaFoldDB" id="A0A7T8JT08"/>
<dbReference type="EMBL" id="CP045909">
    <property type="protein sequence ID" value="QQP32503.1"/>
    <property type="molecule type" value="Genomic_DNA"/>
</dbReference>
<feature type="non-terminal residue" evidence="1">
    <location>
        <position position="78"/>
    </location>
</feature>
<sequence>MDKSCFGACEMMEMLVASAISLNSQVTFLNEEIPRRAKNLFGKRLLVGGTSYPASRSQDMSKNVFFLNVVKRLTQLNK</sequence>
<organism evidence="1 2">
    <name type="scientific">Caligus rogercresseyi</name>
    <name type="common">Sea louse</name>
    <dbReference type="NCBI Taxonomy" id="217165"/>
    <lineage>
        <taxon>Eukaryota</taxon>
        <taxon>Metazoa</taxon>
        <taxon>Ecdysozoa</taxon>
        <taxon>Arthropoda</taxon>
        <taxon>Crustacea</taxon>
        <taxon>Multicrustacea</taxon>
        <taxon>Hexanauplia</taxon>
        <taxon>Copepoda</taxon>
        <taxon>Siphonostomatoida</taxon>
        <taxon>Caligidae</taxon>
        <taxon>Caligus</taxon>
    </lineage>
</organism>
<proteinExistence type="predicted"/>
<name>A0A7T8JT08_CALRO</name>
<accession>A0A7T8JT08</accession>
<reference evidence="2" key="1">
    <citation type="submission" date="2021-01" db="EMBL/GenBank/DDBJ databases">
        <title>Caligus Genome Assembly.</title>
        <authorList>
            <person name="Gallardo-Escarate C."/>
        </authorList>
    </citation>
    <scope>NUCLEOTIDE SEQUENCE [LARGE SCALE GENOMIC DNA]</scope>
</reference>
<evidence type="ECO:0000313" key="2">
    <source>
        <dbReference type="Proteomes" id="UP000595437"/>
    </source>
</evidence>
<evidence type="ECO:0000313" key="1">
    <source>
        <dbReference type="EMBL" id="QQP32503.1"/>
    </source>
</evidence>
<dbReference type="Proteomes" id="UP000595437">
    <property type="component" value="Chromosome 20"/>
</dbReference>
<protein>
    <submittedName>
        <fullName evidence="1">Uncharacterized protein</fullName>
    </submittedName>
</protein>
<keyword evidence="2" id="KW-1185">Reference proteome</keyword>